<feature type="signal peptide" evidence="4">
    <location>
        <begin position="1"/>
        <end position="32"/>
    </location>
</feature>
<evidence type="ECO:0000256" key="2">
    <source>
        <dbReference type="ARBA" id="ARBA00022729"/>
    </source>
</evidence>
<feature type="domain" description="Polysaccharide lyase family 8 central" evidence="5">
    <location>
        <begin position="410"/>
        <end position="660"/>
    </location>
</feature>
<evidence type="ECO:0000313" key="8">
    <source>
        <dbReference type="EMBL" id="MFC0542925.1"/>
    </source>
</evidence>
<dbReference type="InterPro" id="IPR012970">
    <property type="entry name" value="Lyase_8_alpha_N"/>
</dbReference>
<dbReference type="SUPFAM" id="SSF49863">
    <property type="entry name" value="Hyaluronate lyase-like, C-terminal domain"/>
    <property type="match status" value="1"/>
</dbReference>
<organism evidence="8 9">
    <name type="scientific">Kutzneria chonburiensis</name>
    <dbReference type="NCBI Taxonomy" id="1483604"/>
    <lineage>
        <taxon>Bacteria</taxon>
        <taxon>Bacillati</taxon>
        <taxon>Actinomycetota</taxon>
        <taxon>Actinomycetes</taxon>
        <taxon>Pseudonocardiales</taxon>
        <taxon>Pseudonocardiaceae</taxon>
        <taxon>Kutzneria</taxon>
    </lineage>
</organism>
<dbReference type="SUPFAM" id="SSF48230">
    <property type="entry name" value="Chondroitin AC/alginate lyase"/>
    <property type="match status" value="1"/>
</dbReference>
<dbReference type="CDD" id="cd01083">
    <property type="entry name" value="GAG_Lyase"/>
    <property type="match status" value="1"/>
</dbReference>
<reference evidence="8 9" key="1">
    <citation type="submission" date="2024-09" db="EMBL/GenBank/DDBJ databases">
        <authorList>
            <person name="Sun Q."/>
            <person name="Mori K."/>
        </authorList>
    </citation>
    <scope>NUCLEOTIDE SEQUENCE [LARGE SCALE GENOMIC DNA]</scope>
    <source>
        <strain evidence="8 9">TBRC 1432</strain>
    </source>
</reference>
<dbReference type="InterPro" id="IPR038970">
    <property type="entry name" value="Lyase_8"/>
</dbReference>
<evidence type="ECO:0000259" key="5">
    <source>
        <dbReference type="Pfam" id="PF02278"/>
    </source>
</evidence>
<feature type="chain" id="PRO_5046123160" evidence="4">
    <location>
        <begin position="33"/>
        <end position="763"/>
    </location>
</feature>
<name>A0ABV6MSS3_9PSEU</name>
<gene>
    <name evidence="8" type="ORF">ACFFH7_15610</name>
</gene>
<dbReference type="Gene3D" id="2.70.98.10">
    <property type="match status" value="1"/>
</dbReference>
<evidence type="ECO:0000256" key="1">
    <source>
        <dbReference type="ARBA" id="ARBA00006699"/>
    </source>
</evidence>
<keyword evidence="9" id="KW-1185">Reference proteome</keyword>
<dbReference type="InterPro" id="IPR014718">
    <property type="entry name" value="GH-type_carb-bd"/>
</dbReference>
<dbReference type="PANTHER" id="PTHR38481">
    <property type="entry name" value="HYALURONATE LYASE"/>
    <property type="match status" value="1"/>
</dbReference>
<evidence type="ECO:0000313" key="9">
    <source>
        <dbReference type="Proteomes" id="UP001589810"/>
    </source>
</evidence>
<dbReference type="InterPro" id="IPR011013">
    <property type="entry name" value="Gal_mutarotase_sf_dom"/>
</dbReference>
<dbReference type="InterPro" id="IPR003159">
    <property type="entry name" value="Lyase_8_central_dom"/>
</dbReference>
<keyword evidence="3 8" id="KW-0456">Lyase</keyword>
<evidence type="ECO:0000256" key="4">
    <source>
        <dbReference type="SAM" id="SignalP"/>
    </source>
</evidence>
<dbReference type="PROSITE" id="PS51318">
    <property type="entry name" value="TAT"/>
    <property type="match status" value="1"/>
</dbReference>
<dbReference type="GO" id="GO:0016829">
    <property type="term" value="F:lyase activity"/>
    <property type="evidence" value="ECO:0007669"/>
    <property type="project" value="UniProtKB-KW"/>
</dbReference>
<dbReference type="Proteomes" id="UP001589810">
    <property type="component" value="Unassembled WGS sequence"/>
</dbReference>
<sequence>MELSGRPLSRRLVLGSAAAITAFAATPSLAMADDEFDTLRGRWRNLLTGSGFDPAAQPYRDALTALGTQAAGHAKTMTATLWPDLPLGKASNNITQSYKRLATMALAYAQPGTGLTGDATLGAQITAGLDRLVATAYTPTTATYDNWWDWQIGSPQAMLDACVLAFPLLTAAQLATYSAAVDHFVPDSAVAVYSGTSTGANRADLCRVIALRGVLGRSAAKIATASAALSPIFPYVTTGDGLYADGSFIQHTWVPYTNSYGEVMLGDFSRLFTLLAGSTWAVTDPLRSTVLDSVQHAFAPFIVNGLAMDGVSGRAISRGRQGANPTPQSDHTRGHLLISDILRLAESGIGTATQTATWRAMVKGWLQREKFQPYLQDPGVGVPELARAQALLADGTVSGTPEPVGHRVFGMDRAVHRRPKWTVAISMCSVRTTYYENGNGENLRGWHTGAGMLYWWGPSDRQSDDQYSDGFWPTVDPYRLPGTTVSTKKLADGFGGAWGAPKPAATFAGGATDGVFAALGQDIRGLGSTLVAKKSWFCLDDIVVCLGAGITATDGVAVETIVDNRRTAEALSVDGRQQPRIDGWSRQLPRARIATVGDTASYLFPGGATVNAARISRTGAWHDINASSSTQPITRDYLTLWFDHGVDPVNASYSYVLMPGDAQPQLRLLPRIIANTAKVQAIQDPVTNTIAATFFAAGSASPLSVDAPCSVLIRRTGRALTVAVSDPTQTAGSITVTYEGRILVKADLAGTRGASHVQTFSRW</sequence>
<evidence type="ECO:0000259" key="7">
    <source>
        <dbReference type="Pfam" id="PF08124"/>
    </source>
</evidence>
<dbReference type="InterPro" id="IPR006311">
    <property type="entry name" value="TAT_signal"/>
</dbReference>
<dbReference type="Gene3D" id="2.60.220.10">
    <property type="entry name" value="Polysaccharide lyase family 8-like, C-terminal"/>
    <property type="match status" value="1"/>
</dbReference>
<dbReference type="InterPro" id="IPR008929">
    <property type="entry name" value="Chondroitin_lyas"/>
</dbReference>
<feature type="domain" description="Polysaccharide lyase family 8 C-terminal" evidence="6">
    <location>
        <begin position="671"/>
        <end position="734"/>
    </location>
</feature>
<comment type="caution">
    <text evidence="8">The sequence shown here is derived from an EMBL/GenBank/DDBJ whole genome shotgun (WGS) entry which is preliminary data.</text>
</comment>
<protein>
    <submittedName>
        <fullName evidence="8">Polysaccharide lyase 8 family protein</fullName>
    </submittedName>
</protein>
<dbReference type="PANTHER" id="PTHR38481:SF1">
    <property type="entry name" value="HYALURONATE LYASE"/>
    <property type="match status" value="1"/>
</dbReference>
<dbReference type="RefSeq" id="WP_273941333.1">
    <property type="nucleotide sequence ID" value="NZ_CP097263.1"/>
</dbReference>
<comment type="similarity">
    <text evidence="1">Belongs to the polysaccharide lyase 8 family.</text>
</comment>
<dbReference type="InterPro" id="IPR011071">
    <property type="entry name" value="Lyase_8-like_C"/>
</dbReference>
<dbReference type="InterPro" id="IPR004103">
    <property type="entry name" value="Lyase_8_C"/>
</dbReference>
<proteinExistence type="inferred from homology"/>
<dbReference type="Pfam" id="PF08124">
    <property type="entry name" value="Lyase_8_N"/>
    <property type="match status" value="1"/>
</dbReference>
<dbReference type="EMBL" id="JBHLUD010000004">
    <property type="protein sequence ID" value="MFC0542925.1"/>
    <property type="molecule type" value="Genomic_DNA"/>
</dbReference>
<evidence type="ECO:0000256" key="3">
    <source>
        <dbReference type="ARBA" id="ARBA00023239"/>
    </source>
</evidence>
<dbReference type="Gene3D" id="1.50.10.100">
    <property type="entry name" value="Chondroitin AC/alginate lyase"/>
    <property type="match status" value="1"/>
</dbReference>
<feature type="domain" description="Polysaccharide lyase 8 N-terminal alpha-helical" evidence="7">
    <location>
        <begin position="43"/>
        <end position="363"/>
    </location>
</feature>
<accession>A0ABV6MSS3</accession>
<dbReference type="Pfam" id="PF02884">
    <property type="entry name" value="Lyase_8_C"/>
    <property type="match status" value="1"/>
</dbReference>
<dbReference type="SUPFAM" id="SSF74650">
    <property type="entry name" value="Galactose mutarotase-like"/>
    <property type="match status" value="1"/>
</dbReference>
<dbReference type="Pfam" id="PF02278">
    <property type="entry name" value="Lyase_8"/>
    <property type="match status" value="1"/>
</dbReference>
<evidence type="ECO:0000259" key="6">
    <source>
        <dbReference type="Pfam" id="PF02884"/>
    </source>
</evidence>
<keyword evidence="2 4" id="KW-0732">Signal</keyword>